<comment type="caution">
    <text evidence="1">The sequence shown here is derived from an EMBL/GenBank/DDBJ whole genome shotgun (WGS) entry which is preliminary data.</text>
</comment>
<proteinExistence type="predicted"/>
<reference evidence="1" key="2">
    <citation type="submission" date="2020-11" db="EMBL/GenBank/DDBJ databases">
        <authorList>
            <person name="McCartney M.A."/>
            <person name="Auch B."/>
            <person name="Kono T."/>
            <person name="Mallez S."/>
            <person name="Becker A."/>
            <person name="Gohl D.M."/>
            <person name="Silverstein K.A.T."/>
            <person name="Koren S."/>
            <person name="Bechman K.B."/>
            <person name="Herman A."/>
            <person name="Abrahante J.E."/>
            <person name="Garbe J."/>
        </authorList>
    </citation>
    <scope>NUCLEOTIDE SEQUENCE</scope>
    <source>
        <strain evidence="1">Duluth1</strain>
        <tissue evidence="1">Whole animal</tissue>
    </source>
</reference>
<keyword evidence="2" id="KW-1185">Reference proteome</keyword>
<evidence type="ECO:0000313" key="1">
    <source>
        <dbReference type="EMBL" id="KAH3821599.1"/>
    </source>
</evidence>
<reference evidence="1" key="1">
    <citation type="journal article" date="2019" name="bioRxiv">
        <title>The Genome of the Zebra Mussel, Dreissena polymorpha: A Resource for Invasive Species Research.</title>
        <authorList>
            <person name="McCartney M.A."/>
            <person name="Auch B."/>
            <person name="Kono T."/>
            <person name="Mallez S."/>
            <person name="Zhang Y."/>
            <person name="Obille A."/>
            <person name="Becker A."/>
            <person name="Abrahante J.E."/>
            <person name="Garbe J."/>
            <person name="Badalamenti J.P."/>
            <person name="Herman A."/>
            <person name="Mangelson H."/>
            <person name="Liachko I."/>
            <person name="Sullivan S."/>
            <person name="Sone E.D."/>
            <person name="Koren S."/>
            <person name="Silverstein K.A.T."/>
            <person name="Beckman K.B."/>
            <person name="Gohl D.M."/>
        </authorList>
    </citation>
    <scope>NUCLEOTIDE SEQUENCE</scope>
    <source>
        <strain evidence="1">Duluth1</strain>
        <tissue evidence="1">Whole animal</tissue>
    </source>
</reference>
<dbReference type="AlphaFoldDB" id="A0A9D4JST7"/>
<organism evidence="1 2">
    <name type="scientific">Dreissena polymorpha</name>
    <name type="common">Zebra mussel</name>
    <name type="synonym">Mytilus polymorpha</name>
    <dbReference type="NCBI Taxonomy" id="45954"/>
    <lineage>
        <taxon>Eukaryota</taxon>
        <taxon>Metazoa</taxon>
        <taxon>Spiralia</taxon>
        <taxon>Lophotrochozoa</taxon>
        <taxon>Mollusca</taxon>
        <taxon>Bivalvia</taxon>
        <taxon>Autobranchia</taxon>
        <taxon>Heteroconchia</taxon>
        <taxon>Euheterodonta</taxon>
        <taxon>Imparidentia</taxon>
        <taxon>Neoheterodontei</taxon>
        <taxon>Myida</taxon>
        <taxon>Dreissenoidea</taxon>
        <taxon>Dreissenidae</taxon>
        <taxon>Dreissena</taxon>
    </lineage>
</organism>
<dbReference type="Proteomes" id="UP000828390">
    <property type="component" value="Unassembled WGS sequence"/>
</dbReference>
<dbReference type="EMBL" id="JAIWYP010000005">
    <property type="protein sequence ID" value="KAH3821599.1"/>
    <property type="molecule type" value="Genomic_DNA"/>
</dbReference>
<gene>
    <name evidence="1" type="ORF">DPMN_123363</name>
</gene>
<evidence type="ECO:0000313" key="2">
    <source>
        <dbReference type="Proteomes" id="UP000828390"/>
    </source>
</evidence>
<accession>A0A9D4JST7</accession>
<protein>
    <submittedName>
        <fullName evidence="1">Uncharacterized protein</fullName>
    </submittedName>
</protein>
<name>A0A9D4JST7_DREPO</name>
<sequence>MFPGLFPAVQEYQRKTGLPILSTNSCLSPSVQNSTSLGPKGKSSCLGMGDGDDCCETFKHIVPYDDSTFRIRDDVDGEPRHIIQLFTRGTCGSTNDCQHCQQENNLMGLLAIDLSGLGPVYPFGFYMFQIESYCSCQSYT</sequence>